<evidence type="ECO:0000313" key="3">
    <source>
        <dbReference type="Proteomes" id="UP001321804"/>
    </source>
</evidence>
<keyword evidence="1" id="KW-0472">Membrane</keyword>
<evidence type="ECO:0000313" key="2">
    <source>
        <dbReference type="EMBL" id="BDR57336.1"/>
    </source>
</evidence>
<proteinExistence type="predicted"/>
<organism evidence="2 3">
    <name type="scientific">Xylocopilactobacillus apis</name>
    <dbReference type="NCBI Taxonomy" id="2932183"/>
    <lineage>
        <taxon>Bacteria</taxon>
        <taxon>Bacillati</taxon>
        <taxon>Bacillota</taxon>
        <taxon>Bacilli</taxon>
        <taxon>Lactobacillales</taxon>
        <taxon>Lactobacillaceae</taxon>
        <taxon>Xylocopilactobacillus</taxon>
    </lineage>
</organism>
<accession>A0AAU9CY25</accession>
<dbReference type="Proteomes" id="UP001321804">
    <property type="component" value="Chromosome"/>
</dbReference>
<dbReference type="KEGG" id="xak:KIMC2_18980"/>
<keyword evidence="1" id="KW-1133">Transmembrane helix</keyword>
<reference evidence="2 3" key="1">
    <citation type="journal article" date="2023" name="Microbiol. Spectr.">
        <title>Symbiosis of Carpenter Bees with Uncharacterized Lactic Acid Bacteria Showing NAD Auxotrophy.</title>
        <authorList>
            <person name="Kawasaki S."/>
            <person name="Ozawa K."/>
            <person name="Mori T."/>
            <person name="Yamamoto A."/>
            <person name="Ito M."/>
            <person name="Ohkuma M."/>
            <person name="Sakamoto M."/>
            <person name="Matsutani M."/>
        </authorList>
    </citation>
    <scope>NUCLEOTIDE SEQUENCE [LARGE SCALE GENOMIC DNA]</scope>
    <source>
        <strain evidence="2 3">KimC2</strain>
    </source>
</reference>
<dbReference type="AlphaFoldDB" id="A0AAU9CY25"/>
<feature type="transmembrane region" description="Helical" evidence="1">
    <location>
        <begin position="12"/>
        <end position="37"/>
    </location>
</feature>
<sequence length="70" mass="7921">MLGLIAASIEVAPVIVIMAPVIVNNLLIEFIIGLLIFKVYNSLSFLLNKLRINNIFNRKVNHFLKILEKS</sequence>
<evidence type="ECO:0000256" key="1">
    <source>
        <dbReference type="SAM" id="Phobius"/>
    </source>
</evidence>
<keyword evidence="3" id="KW-1185">Reference proteome</keyword>
<name>A0AAU9CY25_9LACO</name>
<protein>
    <submittedName>
        <fullName evidence="2">Uncharacterized protein</fullName>
    </submittedName>
</protein>
<keyword evidence="1" id="KW-0812">Transmembrane</keyword>
<gene>
    <name evidence="2" type="ORF">KIMC2_18980</name>
</gene>
<dbReference type="EMBL" id="AP026801">
    <property type="protein sequence ID" value="BDR57336.1"/>
    <property type="molecule type" value="Genomic_DNA"/>
</dbReference>